<evidence type="ECO:0000256" key="4">
    <source>
        <dbReference type="ARBA" id="ARBA00020049"/>
    </source>
</evidence>
<keyword evidence="6 13" id="KW-0479">Metal-binding</keyword>
<dbReference type="Proteomes" id="UP000524404">
    <property type="component" value="Unassembled WGS sequence"/>
</dbReference>
<evidence type="ECO:0000259" key="14">
    <source>
        <dbReference type="Pfam" id="PF01930"/>
    </source>
</evidence>
<comment type="caution">
    <text evidence="15">The sequence shown here is derived from an EMBL/GenBank/DDBJ whole genome shotgun (WGS) entry which is preliminary data.</text>
</comment>
<comment type="cofactor">
    <cofactor evidence="13">
        <name>Mg(2+)</name>
        <dbReference type="ChEBI" id="CHEBI:18420"/>
    </cofactor>
    <cofactor evidence="13">
        <name>Mn(2+)</name>
        <dbReference type="ChEBI" id="CHEBI:29035"/>
    </cofactor>
    <text evidence="13">Mg(2+) or Mn(2+) required for ssDNA cleavage activity.</text>
</comment>
<name>A0A841EQR4_9BACT</name>
<dbReference type="GO" id="GO:0004527">
    <property type="term" value="F:exonuclease activity"/>
    <property type="evidence" value="ECO:0007669"/>
    <property type="project" value="UniProtKB-KW"/>
</dbReference>
<protein>
    <recommendedName>
        <fullName evidence="4 13">CRISPR-associated exonuclease Cas4</fullName>
        <ecNumber evidence="3 13">3.1.12.1</ecNumber>
    </recommendedName>
</protein>
<dbReference type="RefSeq" id="WP_184131928.1">
    <property type="nucleotide sequence ID" value="NZ_JACHKT010000006.1"/>
</dbReference>
<evidence type="ECO:0000256" key="8">
    <source>
        <dbReference type="ARBA" id="ARBA00022839"/>
    </source>
</evidence>
<keyword evidence="8 13" id="KW-0269">Exonuclease</keyword>
<reference evidence="15 16" key="1">
    <citation type="submission" date="2020-08" db="EMBL/GenBank/DDBJ databases">
        <title>Functional genomics of gut bacteria from endangered species of beetles.</title>
        <authorList>
            <person name="Carlos-Shanley C."/>
        </authorList>
    </citation>
    <scope>NUCLEOTIDE SEQUENCE [LARGE SCALE GENOMIC DNA]</scope>
    <source>
        <strain evidence="15 16">S00070</strain>
    </source>
</reference>
<evidence type="ECO:0000256" key="12">
    <source>
        <dbReference type="ARBA" id="ARBA00023211"/>
    </source>
</evidence>
<comment type="similarity">
    <text evidence="2 13">Belongs to the CRISPR-associated exonuclease Cas4 family.</text>
</comment>
<proteinExistence type="inferred from homology"/>
<evidence type="ECO:0000313" key="15">
    <source>
        <dbReference type="EMBL" id="MBB6002610.1"/>
    </source>
</evidence>
<keyword evidence="9 13" id="KW-0408">Iron</keyword>
<dbReference type="NCBIfam" id="TIGR00372">
    <property type="entry name" value="cas4"/>
    <property type="match status" value="1"/>
</dbReference>
<keyword evidence="10 13" id="KW-0411">Iron-sulfur</keyword>
<dbReference type="GO" id="GO:0046872">
    <property type="term" value="F:metal ion binding"/>
    <property type="evidence" value="ECO:0007669"/>
    <property type="project" value="UniProtKB-KW"/>
</dbReference>
<evidence type="ECO:0000256" key="6">
    <source>
        <dbReference type="ARBA" id="ARBA00022723"/>
    </source>
</evidence>
<evidence type="ECO:0000256" key="7">
    <source>
        <dbReference type="ARBA" id="ARBA00022801"/>
    </source>
</evidence>
<evidence type="ECO:0000256" key="9">
    <source>
        <dbReference type="ARBA" id="ARBA00023004"/>
    </source>
</evidence>
<feature type="domain" description="DUF83" evidence="14">
    <location>
        <begin position="6"/>
        <end position="189"/>
    </location>
</feature>
<keyword evidence="5 13" id="KW-0540">Nuclease</keyword>
<evidence type="ECO:0000256" key="1">
    <source>
        <dbReference type="ARBA" id="ARBA00001966"/>
    </source>
</evidence>
<dbReference type="EMBL" id="JACHKT010000006">
    <property type="protein sequence ID" value="MBB6002610.1"/>
    <property type="molecule type" value="Genomic_DNA"/>
</dbReference>
<keyword evidence="12 13" id="KW-0464">Manganese</keyword>
<evidence type="ECO:0000256" key="11">
    <source>
        <dbReference type="ARBA" id="ARBA00023118"/>
    </source>
</evidence>
<accession>A0A841EQR4</accession>
<sequence>MTLTPSHIIEYLYCPRFTYFEYVIAIPQYEDRHFKVQKGREIHNQKLEQNKEYLRRRIGAVERYNDQYLTNEFLRGRIDEVLKLKDGTMTPLDYKFAAYDDKVFETYKTQLYCYAWLIEENFHCKVNKGYLVYTRSNNKLVEVAIQDSDKHLVKEASREIYQIIENNYYPKATKSKMRCVTCTYRNICTK</sequence>
<evidence type="ECO:0000256" key="2">
    <source>
        <dbReference type="ARBA" id="ARBA00009189"/>
    </source>
</evidence>
<keyword evidence="16" id="KW-1185">Reference proteome</keyword>
<keyword evidence="7 13" id="KW-0378">Hydrolase</keyword>
<organism evidence="15 16">
    <name type="scientific">Arcicella rosea</name>
    <dbReference type="NCBI Taxonomy" id="502909"/>
    <lineage>
        <taxon>Bacteria</taxon>
        <taxon>Pseudomonadati</taxon>
        <taxon>Bacteroidota</taxon>
        <taxon>Cytophagia</taxon>
        <taxon>Cytophagales</taxon>
        <taxon>Flectobacillaceae</taxon>
        <taxon>Arcicella</taxon>
    </lineage>
</organism>
<keyword evidence="11 13" id="KW-0051">Antiviral defense</keyword>
<evidence type="ECO:0000256" key="10">
    <source>
        <dbReference type="ARBA" id="ARBA00023014"/>
    </source>
</evidence>
<evidence type="ECO:0000256" key="3">
    <source>
        <dbReference type="ARBA" id="ARBA00012768"/>
    </source>
</evidence>
<dbReference type="GO" id="GO:0051536">
    <property type="term" value="F:iron-sulfur cluster binding"/>
    <property type="evidence" value="ECO:0007669"/>
    <property type="project" value="UniProtKB-KW"/>
</dbReference>
<dbReference type="PANTHER" id="PTHR36531:SF6">
    <property type="entry name" value="DNA REPLICATION ATP-DEPENDENT HELICASE_NUCLEASE DNA2"/>
    <property type="match status" value="1"/>
</dbReference>
<evidence type="ECO:0000256" key="13">
    <source>
        <dbReference type="RuleBase" id="RU365022"/>
    </source>
</evidence>
<comment type="cofactor">
    <cofactor evidence="1">
        <name>[4Fe-4S] cluster</name>
        <dbReference type="ChEBI" id="CHEBI:49883"/>
    </cofactor>
</comment>
<dbReference type="EC" id="3.1.12.1" evidence="3 13"/>
<dbReference type="Pfam" id="PF01930">
    <property type="entry name" value="Cas_Cas4"/>
    <property type="match status" value="1"/>
</dbReference>
<comment type="cofactor">
    <cofactor evidence="13">
        <name>iron-sulfur cluster</name>
        <dbReference type="ChEBI" id="CHEBI:30408"/>
    </cofactor>
</comment>
<dbReference type="InterPro" id="IPR013343">
    <property type="entry name" value="CRISPR-assoc_prot_Cas4"/>
</dbReference>
<dbReference type="AlphaFoldDB" id="A0A841EQR4"/>
<gene>
    <name evidence="15" type="ORF">HNP25_001262</name>
</gene>
<dbReference type="InterPro" id="IPR022765">
    <property type="entry name" value="Dna2/Cas4_DUF83"/>
</dbReference>
<evidence type="ECO:0000256" key="5">
    <source>
        <dbReference type="ARBA" id="ARBA00022722"/>
    </source>
</evidence>
<evidence type="ECO:0000313" key="16">
    <source>
        <dbReference type="Proteomes" id="UP000524404"/>
    </source>
</evidence>
<dbReference type="InterPro" id="IPR051827">
    <property type="entry name" value="Cas4_exonuclease"/>
</dbReference>
<dbReference type="PANTHER" id="PTHR36531">
    <property type="entry name" value="CRISPR-ASSOCIATED EXONUCLEASE CAS4"/>
    <property type="match status" value="1"/>
</dbReference>
<comment type="function">
    <text evidence="13">CRISPR (clustered regularly interspaced short palindromic repeat) is an adaptive immune system that provides protection against mobile genetic elements (viruses, transposable elements and conjugative plasmids). CRISPR clusters contain sequences complementary to antecedent mobile elements and target invading nucleic acids. CRISPR clusters are transcribed and processed into CRISPR RNA (crRNA).</text>
</comment>
<dbReference type="GO" id="GO:0051607">
    <property type="term" value="P:defense response to virus"/>
    <property type="evidence" value="ECO:0007669"/>
    <property type="project" value="UniProtKB-KW"/>
</dbReference>
<dbReference type="InterPro" id="IPR011604">
    <property type="entry name" value="PDDEXK-like_dom_sf"/>
</dbReference>
<dbReference type="Gene3D" id="3.90.320.10">
    <property type="match status" value="1"/>
</dbReference>